<dbReference type="Gene3D" id="3.40.50.12780">
    <property type="entry name" value="N-terminal domain of ligase-like"/>
    <property type="match status" value="1"/>
</dbReference>
<evidence type="ECO:0000313" key="26">
    <source>
        <dbReference type="Proteomes" id="UP001287286"/>
    </source>
</evidence>
<feature type="compositionally biased region" description="Pro residues" evidence="20">
    <location>
        <begin position="143"/>
        <end position="157"/>
    </location>
</feature>
<evidence type="ECO:0000259" key="22">
    <source>
        <dbReference type="Pfam" id="PF13193"/>
    </source>
</evidence>
<reference evidence="23" key="3">
    <citation type="submission" date="2023-11" db="EMBL/GenBank/DDBJ databases">
        <authorList>
            <person name="Beijen E."/>
            <person name="Ohm R.A."/>
        </authorList>
    </citation>
    <scope>NUCLEOTIDE SEQUENCE</scope>
    <source>
        <strain evidence="23">CBS 150709</strain>
    </source>
</reference>
<evidence type="ECO:0000256" key="12">
    <source>
        <dbReference type="ARBA" id="ARBA00022989"/>
    </source>
</evidence>
<proteinExistence type="inferred from homology"/>
<accession>A0A2U3DSU0</accession>
<dbReference type="GO" id="GO:0004467">
    <property type="term" value="F:long-chain fatty acid-CoA ligase activity"/>
    <property type="evidence" value="ECO:0007669"/>
    <property type="project" value="TreeGrafter"/>
</dbReference>
<dbReference type="Gene3D" id="3.30.300.30">
    <property type="match status" value="1"/>
</dbReference>
<dbReference type="Pfam" id="PF00501">
    <property type="entry name" value="AMP-binding"/>
    <property type="match status" value="1"/>
</dbReference>
<dbReference type="PROSITE" id="PS00455">
    <property type="entry name" value="AMP_BINDING"/>
    <property type="match status" value="1"/>
</dbReference>
<dbReference type="InterPro" id="IPR020845">
    <property type="entry name" value="AMP-binding_CS"/>
</dbReference>
<gene>
    <name evidence="24" type="ORF">PCL_07228</name>
    <name evidence="23" type="ORF">Purlil1_9558</name>
</gene>
<feature type="compositionally biased region" description="Low complexity" evidence="20">
    <location>
        <begin position="114"/>
        <end position="126"/>
    </location>
</feature>
<dbReference type="GO" id="GO:0009898">
    <property type="term" value="C:cytoplasmic side of plasma membrane"/>
    <property type="evidence" value="ECO:0007669"/>
    <property type="project" value="TreeGrafter"/>
</dbReference>
<feature type="region of interest" description="Disordered" evidence="20">
    <location>
        <begin position="929"/>
        <end position="955"/>
    </location>
</feature>
<evidence type="ECO:0000259" key="21">
    <source>
        <dbReference type="Pfam" id="PF00501"/>
    </source>
</evidence>
<dbReference type="Pfam" id="PF13193">
    <property type="entry name" value="AMP-binding_C"/>
    <property type="match status" value="1"/>
</dbReference>
<protein>
    <recommendedName>
        <fullName evidence="18">Very long-chain fatty acid transport protein</fullName>
    </recommendedName>
    <alternativeName>
        <fullName evidence="19">Very-long-chain acyl-CoA synthetase</fullName>
    </alternativeName>
</protein>
<evidence type="ECO:0000256" key="1">
    <source>
        <dbReference type="ARBA" id="ARBA00004502"/>
    </source>
</evidence>
<dbReference type="PANTHER" id="PTHR43107:SF15">
    <property type="entry name" value="FATTY ACID TRANSPORT PROTEIN 3, ISOFORM A"/>
    <property type="match status" value="1"/>
</dbReference>
<keyword evidence="8" id="KW-0551">Lipid droplet</keyword>
<keyword evidence="13" id="KW-0445">Lipid transport</keyword>
<dbReference type="EMBL" id="JAWRVI010000044">
    <property type="protein sequence ID" value="KAK4086029.1"/>
    <property type="molecule type" value="Genomic_DNA"/>
</dbReference>
<dbReference type="FunFam" id="3.40.50.12780:FF:000019">
    <property type="entry name" value="Long-chain fatty acid transporter"/>
    <property type="match status" value="1"/>
</dbReference>
<dbReference type="Proteomes" id="UP000245956">
    <property type="component" value="Unassembled WGS sequence"/>
</dbReference>
<sequence>MAPIGLTPGPGTLGLVAPLKTVLSSEKHRGSQRRACQARSGKWPEAPTDRRTKAPIRCTHQKRHAHRCETKLRVERVSDADSSGTTGPPRNDDDGDDGLATNANPVHSSLRQLSSSAHPGSSSIPSCRRPGDERRRHGAPLLQLPPPPPHRPRPLPLPSSIATQRIPHEPGARSATVSLLARNGASYTRGIAPSPLPPPPPLLRPEHRLTVRPSQPSRPLAATRKRVPPLTHRQGQGPNSNPALGLGFLPLPACHVRFPLPRQLPLGPFVCLYSPCPVLLDPLPLTVGDDYPSTCSVVRRLSINFIIHPPTHATRTATQPRRRSHTPPNAAAFLFVLHHVDAGAASVANTAAMPFPFIAAPAAAAGLAYLNARTGFWYDLKLLTSAFKSAGRILIRERRDRLNLFYILEDHAKNPSTAKKDLIIFEGRHLTYADVYDRVLRYGAFLKQEFGVKSGDIVAINFQNSDTFILLWWALWSIGAKPAFINYNLTGEPLKHCLKAATTRLCLVDPNVAEQVTDEVKGALSDVRFVDFTPALEAQALAAPPTRAPDADRHEETLSNLAILIYTSGTTGLPKPAVVSWGKCIVGGTIPEVLLSRGSRDIMYTSMPLYHSSAAVLSFCSTVSAGSTQALGRKFSTKLFWDEVRATGATSIQYVGETLRYLLAAPPQRDPATGENLDRKHNVTLAFGNGLRPDVWNEFKERFGVETIVEFYAATEGPFATWNVSRNDLTAGAIGRNGWLYNALQKLQVAIVEVDWQTDAPLRDPATGWCKRVTPGEPGEMLFKLPADDLERRFQGYYGNKKATQDKIMRDVFAKGDAWFRTGDVTRWDSDGRVFFNDRIGDTFRWKSENVSTVEVSHAVGTHPSVREANVYGVQLPHHDGRAGCVAINFDHGPPRPDALRSLANHVRSILPRYAVPLFLRVVPEIGGGAQTTGTNKQQKHTLRQQGVRPGSGDASGDMYWLKGDAYVPFGDAEWKALEAGEIKL</sequence>
<feature type="region of interest" description="Disordered" evidence="20">
    <location>
        <begin position="211"/>
        <end position="241"/>
    </location>
</feature>
<keyword evidence="10" id="KW-0547">Nucleotide-binding</keyword>
<feature type="compositionally biased region" description="Polar residues" evidence="20">
    <location>
        <begin position="101"/>
        <end position="113"/>
    </location>
</feature>
<evidence type="ECO:0000256" key="9">
    <source>
        <dbReference type="ARBA" id="ARBA00022692"/>
    </source>
</evidence>
<evidence type="ECO:0000256" key="11">
    <source>
        <dbReference type="ARBA" id="ARBA00022840"/>
    </source>
</evidence>
<evidence type="ECO:0000256" key="18">
    <source>
        <dbReference type="ARBA" id="ARBA00068795"/>
    </source>
</evidence>
<keyword evidence="14" id="KW-0472">Membrane</keyword>
<name>A0A2U3DSU0_PURLI</name>
<reference evidence="24 25" key="2">
    <citation type="journal article" date="2016" name="Front. Microbiol.">
        <title>Genome and transcriptome sequences reveal the specific parasitism of the nematophagous Purpureocillium lilacinum 36-1.</title>
        <authorList>
            <person name="Xie J."/>
            <person name="Li S."/>
            <person name="Mo C."/>
            <person name="Xiao X."/>
            <person name="Peng D."/>
            <person name="Wang G."/>
            <person name="Xiao Y."/>
        </authorList>
    </citation>
    <scope>NUCLEOTIDE SEQUENCE [LARGE SCALE GENOMIC DNA]</scope>
    <source>
        <strain evidence="24 25">36-1</strain>
    </source>
</reference>
<feature type="compositionally biased region" description="Basic and acidic residues" evidence="20">
    <location>
        <begin position="67"/>
        <end position="79"/>
    </location>
</feature>
<evidence type="ECO:0000256" key="15">
    <source>
        <dbReference type="ARBA" id="ARBA00023140"/>
    </source>
</evidence>
<evidence type="ECO:0000256" key="6">
    <source>
        <dbReference type="ARBA" id="ARBA00022475"/>
    </source>
</evidence>
<dbReference type="InterPro" id="IPR025110">
    <property type="entry name" value="AMP-bd_C"/>
</dbReference>
<dbReference type="GO" id="GO:0005324">
    <property type="term" value="F:long-chain fatty acid transmembrane transporter activity"/>
    <property type="evidence" value="ECO:0007669"/>
    <property type="project" value="TreeGrafter"/>
</dbReference>
<comment type="catalytic activity">
    <reaction evidence="16">
        <text>a very long-chain fatty acid + ATP + CoA = a very long-chain fatty acyl-CoA + AMP + diphosphate</text>
        <dbReference type="Rhea" id="RHEA:54536"/>
        <dbReference type="ChEBI" id="CHEBI:30616"/>
        <dbReference type="ChEBI" id="CHEBI:33019"/>
        <dbReference type="ChEBI" id="CHEBI:57287"/>
        <dbReference type="ChEBI" id="CHEBI:58950"/>
        <dbReference type="ChEBI" id="CHEBI:138261"/>
        <dbReference type="ChEBI" id="CHEBI:456215"/>
    </reaction>
</comment>
<keyword evidence="5" id="KW-0813">Transport</keyword>
<keyword evidence="15" id="KW-0576">Peroxisome</keyword>
<dbReference type="PANTHER" id="PTHR43107">
    <property type="entry name" value="LONG-CHAIN FATTY ACID TRANSPORT PROTEIN"/>
    <property type="match status" value="1"/>
</dbReference>
<evidence type="ECO:0000256" key="16">
    <source>
        <dbReference type="ARBA" id="ARBA00051585"/>
    </source>
</evidence>
<dbReference type="AlphaFoldDB" id="A0A2U3DSU0"/>
<dbReference type="GO" id="GO:0044539">
    <property type="term" value="P:long-chain fatty acid import into cell"/>
    <property type="evidence" value="ECO:0007669"/>
    <property type="project" value="TreeGrafter"/>
</dbReference>
<evidence type="ECO:0000256" key="3">
    <source>
        <dbReference type="ARBA" id="ARBA00004651"/>
    </source>
</evidence>
<evidence type="ECO:0000313" key="23">
    <source>
        <dbReference type="EMBL" id="KAK4086029.1"/>
    </source>
</evidence>
<evidence type="ECO:0000256" key="19">
    <source>
        <dbReference type="ARBA" id="ARBA00078285"/>
    </source>
</evidence>
<keyword evidence="6" id="KW-1003">Cell membrane</keyword>
<dbReference type="Proteomes" id="UP001287286">
    <property type="component" value="Unassembled WGS sequence"/>
</dbReference>
<comment type="subcellular location">
    <subcellularLocation>
        <location evidence="3">Cell membrane</location>
        <topology evidence="3">Multi-pass membrane protein</topology>
    </subcellularLocation>
    <subcellularLocation>
        <location evidence="1">Lipid droplet</location>
    </subcellularLocation>
    <subcellularLocation>
        <location evidence="2">Peroxisome membrane</location>
        <topology evidence="2">Multi-pass membrane protein</topology>
    </subcellularLocation>
</comment>
<keyword evidence="11" id="KW-0067">ATP-binding</keyword>
<evidence type="ECO:0000256" key="10">
    <source>
        <dbReference type="ARBA" id="ARBA00022741"/>
    </source>
</evidence>
<feature type="domain" description="AMP-binding enzyme C-terminal" evidence="22">
    <location>
        <begin position="855"/>
        <end position="926"/>
    </location>
</feature>
<dbReference type="GO" id="GO:0005811">
    <property type="term" value="C:lipid droplet"/>
    <property type="evidence" value="ECO:0007669"/>
    <property type="project" value="UniProtKB-SubCell"/>
</dbReference>
<dbReference type="InterPro" id="IPR045851">
    <property type="entry name" value="AMP-bd_C_sf"/>
</dbReference>
<evidence type="ECO:0000256" key="2">
    <source>
        <dbReference type="ARBA" id="ARBA00004585"/>
    </source>
</evidence>
<dbReference type="InterPro" id="IPR000873">
    <property type="entry name" value="AMP-dep_synth/lig_dom"/>
</dbReference>
<comment type="function">
    <text evidence="17">Acyl-CoA synthetase required for both the import of long chain fatty acids (LCFAs) (C14-C18) and the activation very long chain fatty acids (VLCFAs) (C20-C26) by esterification of the fatty acids into metabolically active CoA-thioesters for subsequent degradation or incorporation into phospholipids. The transport and fatty acyl-CoA synthetase activities are genetically separable and are thus independent activities. Esterifies VLCFAs in the peroxisome matrix. The VLCFAs are actively transported into peroxisomes by a PXA1-PXA2 heterodimeric transporter in the peroxisomal membrane.</text>
</comment>
<keyword evidence="7" id="KW-0436">Ligase</keyword>
<evidence type="ECO:0000256" key="17">
    <source>
        <dbReference type="ARBA" id="ARBA00060276"/>
    </source>
</evidence>
<reference evidence="23 26" key="4">
    <citation type="journal article" date="2024" name="Microbiol. Resour. Announc.">
        <title>Genome annotations for the ascomycete fungi Trichoderma harzianum, Trichoderma aggressivum, and Purpureocillium lilacinum.</title>
        <authorList>
            <person name="Beijen E.P.W."/>
            <person name="Ohm R.A."/>
        </authorList>
    </citation>
    <scope>NUCLEOTIDE SEQUENCE [LARGE SCALE GENOMIC DNA]</scope>
    <source>
        <strain evidence="23 26">CBS 150709</strain>
    </source>
</reference>
<reference evidence="24" key="1">
    <citation type="submission" date="2015-05" db="EMBL/GenBank/DDBJ databases">
        <authorList>
            <person name="Wang D.B."/>
            <person name="Wang M."/>
        </authorList>
    </citation>
    <scope>NUCLEOTIDE SEQUENCE</scope>
    <source>
        <strain evidence="24">36-1</strain>
    </source>
</reference>
<dbReference type="SUPFAM" id="SSF56801">
    <property type="entry name" value="Acetyl-CoA synthetase-like"/>
    <property type="match status" value="1"/>
</dbReference>
<comment type="similarity">
    <text evidence="4">Belongs to the ATP-dependent AMP-binding enzyme family.</text>
</comment>
<dbReference type="InterPro" id="IPR042099">
    <property type="entry name" value="ANL_N_sf"/>
</dbReference>
<keyword evidence="9" id="KW-0812">Transmembrane</keyword>
<evidence type="ECO:0000256" key="13">
    <source>
        <dbReference type="ARBA" id="ARBA00023055"/>
    </source>
</evidence>
<evidence type="ECO:0000256" key="7">
    <source>
        <dbReference type="ARBA" id="ARBA00022598"/>
    </source>
</evidence>
<evidence type="ECO:0000313" key="25">
    <source>
        <dbReference type="Proteomes" id="UP000245956"/>
    </source>
</evidence>
<feature type="domain" description="AMP-dependent synthetase/ligase" evidence="21">
    <location>
        <begin position="418"/>
        <end position="786"/>
    </location>
</feature>
<evidence type="ECO:0000256" key="8">
    <source>
        <dbReference type="ARBA" id="ARBA00022677"/>
    </source>
</evidence>
<evidence type="ECO:0000256" key="14">
    <source>
        <dbReference type="ARBA" id="ARBA00023136"/>
    </source>
</evidence>
<feature type="region of interest" description="Disordered" evidence="20">
    <location>
        <begin position="24"/>
        <end position="159"/>
    </location>
</feature>
<dbReference type="FunFam" id="3.30.300.30:FF:000020">
    <property type="entry name" value="Long-chain fatty acid transporter"/>
    <property type="match status" value="1"/>
</dbReference>
<organism evidence="24 25">
    <name type="scientific">Purpureocillium lilacinum</name>
    <name type="common">Paecilomyces lilacinus</name>
    <dbReference type="NCBI Taxonomy" id="33203"/>
    <lineage>
        <taxon>Eukaryota</taxon>
        <taxon>Fungi</taxon>
        <taxon>Dikarya</taxon>
        <taxon>Ascomycota</taxon>
        <taxon>Pezizomycotina</taxon>
        <taxon>Sordariomycetes</taxon>
        <taxon>Hypocreomycetidae</taxon>
        <taxon>Hypocreales</taxon>
        <taxon>Ophiocordycipitaceae</taxon>
        <taxon>Purpureocillium</taxon>
    </lineage>
</organism>
<evidence type="ECO:0000256" key="4">
    <source>
        <dbReference type="ARBA" id="ARBA00006432"/>
    </source>
</evidence>
<evidence type="ECO:0000256" key="5">
    <source>
        <dbReference type="ARBA" id="ARBA00022448"/>
    </source>
</evidence>
<dbReference type="EMBL" id="LCWV01000035">
    <property type="protein sequence ID" value="PWI65305.1"/>
    <property type="molecule type" value="Genomic_DNA"/>
</dbReference>
<keyword evidence="26" id="KW-1185">Reference proteome</keyword>
<dbReference type="GO" id="GO:0005778">
    <property type="term" value="C:peroxisomal membrane"/>
    <property type="evidence" value="ECO:0007669"/>
    <property type="project" value="UniProtKB-SubCell"/>
</dbReference>
<dbReference type="GO" id="GO:0005524">
    <property type="term" value="F:ATP binding"/>
    <property type="evidence" value="ECO:0007669"/>
    <property type="project" value="UniProtKB-KW"/>
</dbReference>
<comment type="caution">
    <text evidence="24">The sequence shown here is derived from an EMBL/GenBank/DDBJ whole genome shotgun (WGS) entry which is preliminary data.</text>
</comment>
<evidence type="ECO:0000256" key="20">
    <source>
        <dbReference type="SAM" id="MobiDB-lite"/>
    </source>
</evidence>
<evidence type="ECO:0000313" key="24">
    <source>
        <dbReference type="EMBL" id="PWI65305.1"/>
    </source>
</evidence>
<keyword evidence="12" id="KW-1133">Transmembrane helix</keyword>